<sequence>MDELLKDLNEPQRLAVTTTEGPVVVIAGAGSGKTRVITYRVAYLVGARRVAPHNILAVTFTNKAAEEMRGRIYKLLGTVKLESWIGTFHAACARILRREADCLGYNRAFSIYDESHQLSLVKHCMKHISLSERDHNPNAILSRISLAKNEMITPEAFACSASDYFDQQVARVYTLYQKGLRENNAMDFDDLLDNALLILKEHPERSEKYRELFKYILVDEFQDTNHVQYELVRELAKEHHNLCVVGDDDQSIYSWRGANIENLFNFEKDFPEATAVFLEENYRSTQLILDAANAVIENNERRKPKKLWTSNKHGEKIVWYGAFNEHDEARYIIQEIGRLKELHRELRNSDCAIFYRTNAQSRVIEDELRRANVPYTVVGSVQFYDRREIKDVIAYLRVIANPKDSVSLRRIINTPPRGIGKTTLERADEFASTMNVSLFEAVGRASEIPSLRADARQSLLTVHAYLSHLVEKKQEVPATELVREIVETSGYAQMLEQDPTFEARARLENLDELLSAAAEFEEAAGDSSLDAFLENVSLKTDIDEWDETRDLITLMTLHTAKGLEFSAVFIAGMEEDLFPHANALASEKGLEEERRLCYVGITRAKKRVILTSADTRMTRGMRNAQQPSRFLDEIPGELLQCIDGTHGERVTDDDYSQEMPAYEGSAFHIGDIVEHSAFGLGRIGAVVGSGEKLKVAVRFFRDNKQRDIIVKFAGLRKR</sequence>
<dbReference type="GO" id="GO:0016887">
    <property type="term" value="F:ATP hydrolysis activity"/>
    <property type="evidence" value="ECO:0007669"/>
    <property type="project" value="RHEA"/>
</dbReference>
<dbReference type="Pfam" id="PF13361">
    <property type="entry name" value="UvrD_C"/>
    <property type="match status" value="1"/>
</dbReference>
<comment type="catalytic activity">
    <reaction evidence="8">
        <text>Couples ATP hydrolysis with the unwinding of duplex DNA by translocating in the 3'-5' direction.</text>
        <dbReference type="EC" id="5.6.2.4"/>
    </reaction>
</comment>
<keyword evidence="6" id="KW-0238">DNA-binding</keyword>
<dbReference type="SUPFAM" id="SSF52540">
    <property type="entry name" value="P-loop containing nucleoside triphosphate hydrolases"/>
    <property type="match status" value="1"/>
</dbReference>
<dbReference type="PROSITE" id="PS51198">
    <property type="entry name" value="UVRD_HELICASE_ATP_BIND"/>
    <property type="match status" value="1"/>
</dbReference>
<evidence type="ECO:0000256" key="11">
    <source>
        <dbReference type="ARBA" id="ARBA00048988"/>
    </source>
</evidence>
<evidence type="ECO:0000256" key="5">
    <source>
        <dbReference type="ARBA" id="ARBA00022840"/>
    </source>
</evidence>
<dbReference type="CDD" id="cd18807">
    <property type="entry name" value="SF1_C_UvrD"/>
    <property type="match status" value="1"/>
</dbReference>
<feature type="binding site" evidence="12">
    <location>
        <begin position="27"/>
        <end position="34"/>
    </location>
    <ligand>
        <name>ATP</name>
        <dbReference type="ChEBI" id="CHEBI:30616"/>
    </ligand>
</feature>
<organism evidence="15 16">
    <name type="scientific">Candidatus Abyssobacteria bacterium SURF_17</name>
    <dbReference type="NCBI Taxonomy" id="2093361"/>
    <lineage>
        <taxon>Bacteria</taxon>
        <taxon>Pseudomonadati</taxon>
        <taxon>Candidatus Hydrogenedentota</taxon>
        <taxon>Candidatus Abyssobacteria</taxon>
    </lineage>
</organism>
<evidence type="ECO:0000256" key="4">
    <source>
        <dbReference type="ARBA" id="ARBA00022806"/>
    </source>
</evidence>
<dbReference type="Gene3D" id="3.40.50.300">
    <property type="entry name" value="P-loop containing nucleotide triphosphate hydrolases"/>
    <property type="match status" value="2"/>
</dbReference>
<dbReference type="Pfam" id="PF00580">
    <property type="entry name" value="UvrD-helicase"/>
    <property type="match status" value="1"/>
</dbReference>
<keyword evidence="2 12" id="KW-0547">Nucleotide-binding</keyword>
<evidence type="ECO:0000256" key="12">
    <source>
        <dbReference type="PROSITE-ProRule" id="PRU00560"/>
    </source>
</evidence>
<dbReference type="FunFam" id="1.10.486.10:FF:000003">
    <property type="entry name" value="ATP-dependent DNA helicase"/>
    <property type="match status" value="1"/>
</dbReference>
<dbReference type="InterPro" id="IPR027417">
    <property type="entry name" value="P-loop_NTPase"/>
</dbReference>
<protein>
    <recommendedName>
        <fullName evidence="9">DNA 3'-5' helicase</fullName>
        <ecNumber evidence="9">5.6.2.4</ecNumber>
    </recommendedName>
    <alternativeName>
        <fullName evidence="10">DNA 3'-5' helicase II</fullName>
    </alternativeName>
</protein>
<keyword evidence="3 12" id="KW-0378">Hydrolase</keyword>
<reference evidence="15 16" key="1">
    <citation type="journal article" date="2017" name="ISME J.">
        <title>Energy and carbon metabolisms in a deep terrestrial subsurface fluid microbial community.</title>
        <authorList>
            <person name="Momper L."/>
            <person name="Jungbluth S.P."/>
            <person name="Lee M.D."/>
            <person name="Amend J.P."/>
        </authorList>
    </citation>
    <scope>NUCLEOTIDE SEQUENCE [LARGE SCALE GENOMIC DNA]</scope>
    <source>
        <strain evidence="15">SURF_17</strain>
    </source>
</reference>
<evidence type="ECO:0000259" key="14">
    <source>
        <dbReference type="PROSITE" id="PS51217"/>
    </source>
</evidence>
<evidence type="ECO:0000259" key="13">
    <source>
        <dbReference type="PROSITE" id="PS51198"/>
    </source>
</evidence>
<dbReference type="EMBL" id="QZKI01000065">
    <property type="protein sequence ID" value="RJP70776.1"/>
    <property type="molecule type" value="Genomic_DNA"/>
</dbReference>
<evidence type="ECO:0000256" key="3">
    <source>
        <dbReference type="ARBA" id="ARBA00022801"/>
    </source>
</evidence>
<dbReference type="GO" id="GO:0000725">
    <property type="term" value="P:recombinational repair"/>
    <property type="evidence" value="ECO:0007669"/>
    <property type="project" value="TreeGrafter"/>
</dbReference>
<feature type="domain" description="UvrD-like helicase ATP-binding" evidence="13">
    <location>
        <begin position="6"/>
        <end position="285"/>
    </location>
</feature>
<comment type="catalytic activity">
    <reaction evidence="11">
        <text>ATP + H2O = ADP + phosphate + H(+)</text>
        <dbReference type="Rhea" id="RHEA:13065"/>
        <dbReference type="ChEBI" id="CHEBI:15377"/>
        <dbReference type="ChEBI" id="CHEBI:15378"/>
        <dbReference type="ChEBI" id="CHEBI:30616"/>
        <dbReference type="ChEBI" id="CHEBI:43474"/>
        <dbReference type="ChEBI" id="CHEBI:456216"/>
        <dbReference type="EC" id="5.6.2.4"/>
    </reaction>
</comment>
<dbReference type="PROSITE" id="PS51217">
    <property type="entry name" value="UVRD_HELICASE_CTER"/>
    <property type="match status" value="1"/>
</dbReference>
<proteinExistence type="inferred from homology"/>
<dbReference type="InterPro" id="IPR000212">
    <property type="entry name" value="DNA_helicase_UvrD/REP"/>
</dbReference>
<dbReference type="Gene3D" id="1.10.10.160">
    <property type="match status" value="1"/>
</dbReference>
<evidence type="ECO:0000256" key="8">
    <source>
        <dbReference type="ARBA" id="ARBA00034617"/>
    </source>
</evidence>
<dbReference type="InterPro" id="IPR014017">
    <property type="entry name" value="DNA_helicase_UvrD-like_C"/>
</dbReference>
<evidence type="ECO:0000256" key="2">
    <source>
        <dbReference type="ARBA" id="ARBA00022741"/>
    </source>
</evidence>
<keyword evidence="4 12" id="KW-0347">Helicase</keyword>
<dbReference type="GO" id="GO:0005829">
    <property type="term" value="C:cytosol"/>
    <property type="evidence" value="ECO:0007669"/>
    <property type="project" value="TreeGrafter"/>
</dbReference>
<keyword evidence="5 12" id="KW-0067">ATP-binding</keyword>
<comment type="caution">
    <text evidence="15">The sequence shown here is derived from an EMBL/GenBank/DDBJ whole genome shotgun (WGS) entry which is preliminary data.</text>
</comment>
<dbReference type="PANTHER" id="PTHR11070">
    <property type="entry name" value="UVRD / RECB / PCRA DNA HELICASE FAMILY MEMBER"/>
    <property type="match status" value="1"/>
</dbReference>
<evidence type="ECO:0000256" key="6">
    <source>
        <dbReference type="ARBA" id="ARBA00023125"/>
    </source>
</evidence>
<evidence type="ECO:0000313" key="16">
    <source>
        <dbReference type="Proteomes" id="UP000285961"/>
    </source>
</evidence>
<dbReference type="Gene3D" id="1.10.486.10">
    <property type="entry name" value="PCRA, domain 4"/>
    <property type="match status" value="1"/>
</dbReference>
<dbReference type="CDD" id="cd17932">
    <property type="entry name" value="DEXQc_UvrD"/>
    <property type="match status" value="1"/>
</dbReference>
<evidence type="ECO:0000256" key="10">
    <source>
        <dbReference type="ARBA" id="ARBA00034923"/>
    </source>
</evidence>
<evidence type="ECO:0000256" key="1">
    <source>
        <dbReference type="ARBA" id="ARBA00009922"/>
    </source>
</evidence>
<comment type="similarity">
    <text evidence="1">Belongs to the helicase family. UvrD subfamily.</text>
</comment>
<evidence type="ECO:0000256" key="9">
    <source>
        <dbReference type="ARBA" id="ARBA00034808"/>
    </source>
</evidence>
<evidence type="ECO:0000256" key="7">
    <source>
        <dbReference type="ARBA" id="ARBA00023235"/>
    </source>
</evidence>
<evidence type="ECO:0000313" key="15">
    <source>
        <dbReference type="EMBL" id="RJP70776.1"/>
    </source>
</evidence>
<dbReference type="GO" id="GO:0009314">
    <property type="term" value="P:response to radiation"/>
    <property type="evidence" value="ECO:0007669"/>
    <property type="project" value="UniProtKB-ARBA"/>
</dbReference>
<dbReference type="Proteomes" id="UP000285961">
    <property type="component" value="Unassembled WGS sequence"/>
</dbReference>
<feature type="domain" description="UvrD-like helicase C-terminal" evidence="14">
    <location>
        <begin position="286"/>
        <end position="562"/>
    </location>
</feature>
<dbReference type="InterPro" id="IPR013986">
    <property type="entry name" value="DExx_box_DNA_helicase_dom_sf"/>
</dbReference>
<accession>A0A419EZI8</accession>
<dbReference type="FunFam" id="1.10.10.160:FF:000001">
    <property type="entry name" value="ATP-dependent DNA helicase"/>
    <property type="match status" value="1"/>
</dbReference>
<name>A0A419EZI8_9BACT</name>
<dbReference type="GO" id="GO:0003677">
    <property type="term" value="F:DNA binding"/>
    <property type="evidence" value="ECO:0007669"/>
    <property type="project" value="UniProtKB-KW"/>
</dbReference>
<dbReference type="InterPro" id="IPR014016">
    <property type="entry name" value="UvrD-like_ATP-bd"/>
</dbReference>
<dbReference type="PANTHER" id="PTHR11070:SF2">
    <property type="entry name" value="ATP-DEPENDENT DNA HELICASE SRS2"/>
    <property type="match status" value="1"/>
</dbReference>
<dbReference type="GO" id="GO:0033202">
    <property type="term" value="C:DNA helicase complex"/>
    <property type="evidence" value="ECO:0007669"/>
    <property type="project" value="TreeGrafter"/>
</dbReference>
<dbReference type="AlphaFoldDB" id="A0A419EZI8"/>
<dbReference type="GO" id="GO:0005524">
    <property type="term" value="F:ATP binding"/>
    <property type="evidence" value="ECO:0007669"/>
    <property type="project" value="UniProtKB-UniRule"/>
</dbReference>
<dbReference type="GO" id="GO:0043138">
    <property type="term" value="F:3'-5' DNA helicase activity"/>
    <property type="evidence" value="ECO:0007669"/>
    <property type="project" value="UniProtKB-EC"/>
</dbReference>
<dbReference type="EC" id="5.6.2.4" evidence="9"/>
<gene>
    <name evidence="15" type="ORF">C4532_08830</name>
</gene>
<keyword evidence="7" id="KW-0413">Isomerase</keyword>